<dbReference type="AlphaFoldDB" id="A0A372DPA0"/>
<proteinExistence type="predicted"/>
<protein>
    <submittedName>
        <fullName evidence="1">Uncharacterized protein</fullName>
    </submittedName>
</protein>
<accession>A0A372DPA0</accession>
<comment type="caution">
    <text evidence="1">The sequence shown here is derived from an EMBL/GenBank/DDBJ whole genome shotgun (WGS) entry which is preliminary data.</text>
</comment>
<evidence type="ECO:0000313" key="2">
    <source>
        <dbReference type="Proteomes" id="UP000262917"/>
    </source>
</evidence>
<dbReference type="Proteomes" id="UP000262917">
    <property type="component" value="Unassembled WGS sequence"/>
</dbReference>
<sequence length="64" mass="7084">MERSYKQLFGEQAGFVLHSMSLNSQEDPEFVEGRMVGGNDLATYIDNKVPALGLNRILILGLEA</sequence>
<dbReference type="EMBL" id="QVPD01000003">
    <property type="protein sequence ID" value="RFP61385.1"/>
    <property type="molecule type" value="Genomic_DNA"/>
</dbReference>
<reference evidence="1 2" key="1">
    <citation type="submission" date="2018-08" db="EMBL/GenBank/DDBJ databases">
        <title>Lysobacter weifangensis sp. nov., a new member of the family 'Xanthomonadaceae', isolated from soil in a farmland.</title>
        <authorList>
            <person name="Zhao H."/>
        </authorList>
    </citation>
    <scope>NUCLEOTIDE SEQUENCE [LARGE SCALE GENOMIC DNA]</scope>
    <source>
        <strain evidence="1 2">WF-2</strain>
    </source>
</reference>
<gene>
    <name evidence="1" type="ORF">D0Y53_03390</name>
</gene>
<evidence type="ECO:0000313" key="1">
    <source>
        <dbReference type="EMBL" id="RFP61385.1"/>
    </source>
</evidence>
<name>A0A372DPA0_9GAMM</name>
<organism evidence="1 2">
    <name type="scientific">Cognatiluteimonas weifangensis</name>
    <dbReference type="NCBI Taxonomy" id="2303539"/>
    <lineage>
        <taxon>Bacteria</taxon>
        <taxon>Pseudomonadati</taxon>
        <taxon>Pseudomonadota</taxon>
        <taxon>Gammaproteobacteria</taxon>
        <taxon>Lysobacterales</taxon>
        <taxon>Lysobacteraceae</taxon>
        <taxon>Cognatiluteimonas</taxon>
    </lineage>
</organism>
<keyword evidence="2" id="KW-1185">Reference proteome</keyword>